<dbReference type="EMBL" id="BAABJE010000002">
    <property type="protein sequence ID" value="GAA4787416.1"/>
    <property type="molecule type" value="Genomic_DNA"/>
</dbReference>
<feature type="domain" description="CzcB-like barrel-sandwich hybrid" evidence="5">
    <location>
        <begin position="92"/>
        <end position="210"/>
    </location>
</feature>
<dbReference type="Pfam" id="PF25973">
    <property type="entry name" value="BSH_CzcB"/>
    <property type="match status" value="1"/>
</dbReference>
<keyword evidence="2" id="KW-0812">Transmembrane</keyword>
<sequence length="406" mass="43462">MNDPRPSPAVEAPKPIARKPSTVRRMVFMLIAAGVVFGGVFAVKAMMDKGMNDFFDNQSQPVAAVSAYVAKAERWRDDAEAVGTFVAVNGTDVTTEAGGVIREILFKPGQQVRAGTVLVRLNTTNEEATLRALEAAAKLAVAQRDRWRTLGAQKLVSQDEVEQRAADAAAKLAQVEAQRAVIALKTIRAPFDGVLGIRKINLGQFVNPGDPLVNLQSLNPILLDFTLPQQRMGDVQEGTAIRATLDSLSGQVFDGRITAIEPQVDAQTRNFTVQASFVNDDGALRPGVFAKVAFALGGERSVVVVPQTAVSFNPYGNAVYVIEEVERAEGEKDAEGKPLTGKKLVVRQRFVKTGATRGDLVAVTEGLKPGERVVTSGLLKLRNDAEITINNKVQPAAEAAPKPGNS</sequence>
<evidence type="ECO:0000313" key="6">
    <source>
        <dbReference type="EMBL" id="GAA4787416.1"/>
    </source>
</evidence>
<dbReference type="Pfam" id="PF25954">
    <property type="entry name" value="Beta-barrel_RND_2"/>
    <property type="match status" value="1"/>
</dbReference>
<dbReference type="SUPFAM" id="SSF111369">
    <property type="entry name" value="HlyD-like secretion proteins"/>
    <property type="match status" value="1"/>
</dbReference>
<evidence type="ECO:0000259" key="3">
    <source>
        <dbReference type="Pfam" id="PF25954"/>
    </source>
</evidence>
<dbReference type="PANTHER" id="PTHR30469">
    <property type="entry name" value="MULTIDRUG RESISTANCE PROTEIN MDTA"/>
    <property type="match status" value="1"/>
</dbReference>
<keyword evidence="2" id="KW-0472">Membrane</keyword>
<evidence type="ECO:0000256" key="2">
    <source>
        <dbReference type="SAM" id="Phobius"/>
    </source>
</evidence>
<reference evidence="7" key="1">
    <citation type="journal article" date="2019" name="Int. J. Syst. Evol. Microbiol.">
        <title>The Global Catalogue of Microorganisms (GCM) 10K type strain sequencing project: providing services to taxonomists for standard genome sequencing and annotation.</title>
        <authorList>
            <consortium name="The Broad Institute Genomics Platform"/>
            <consortium name="The Broad Institute Genome Sequencing Center for Infectious Disease"/>
            <person name="Wu L."/>
            <person name="Ma J."/>
        </authorList>
    </citation>
    <scope>NUCLEOTIDE SEQUENCE [LARGE SCALE GENOMIC DNA]</scope>
    <source>
        <strain evidence="7">JCM 18204</strain>
    </source>
</reference>
<dbReference type="Gene3D" id="2.40.420.20">
    <property type="match status" value="1"/>
</dbReference>
<keyword evidence="2" id="KW-1133">Transmembrane helix</keyword>
<dbReference type="InterPro" id="IPR058792">
    <property type="entry name" value="Beta-barrel_RND_2"/>
</dbReference>
<evidence type="ECO:0000259" key="4">
    <source>
        <dbReference type="Pfam" id="PF25967"/>
    </source>
</evidence>
<feature type="transmembrane region" description="Helical" evidence="2">
    <location>
        <begin position="27"/>
        <end position="47"/>
    </location>
</feature>
<gene>
    <name evidence="6" type="ORF">GCM10023307_10530</name>
</gene>
<keyword evidence="7" id="KW-1185">Reference proteome</keyword>
<protein>
    <submittedName>
        <fullName evidence="6">Efflux RND transporter periplasmic adaptor subunit</fullName>
    </submittedName>
</protein>
<dbReference type="InterPro" id="IPR006143">
    <property type="entry name" value="RND_pump_MFP"/>
</dbReference>
<comment type="similarity">
    <text evidence="1">Belongs to the membrane fusion protein (MFP) (TC 8.A.1) family.</text>
</comment>
<proteinExistence type="inferred from homology"/>
<dbReference type="Gene3D" id="1.10.287.470">
    <property type="entry name" value="Helix hairpin bin"/>
    <property type="match status" value="1"/>
</dbReference>
<dbReference type="InterPro" id="IPR058647">
    <property type="entry name" value="BSH_CzcB-like"/>
</dbReference>
<dbReference type="InterPro" id="IPR058627">
    <property type="entry name" value="MdtA-like_C"/>
</dbReference>
<name>A0ABP9AXJ2_9GAMM</name>
<evidence type="ECO:0000313" key="7">
    <source>
        <dbReference type="Proteomes" id="UP001499959"/>
    </source>
</evidence>
<organism evidence="6 7">
    <name type="scientific">Lysobacter hankyongensis</name>
    <dbReference type="NCBI Taxonomy" id="1176535"/>
    <lineage>
        <taxon>Bacteria</taxon>
        <taxon>Pseudomonadati</taxon>
        <taxon>Pseudomonadota</taxon>
        <taxon>Gammaproteobacteria</taxon>
        <taxon>Lysobacterales</taxon>
        <taxon>Lysobacteraceae</taxon>
        <taxon>Lysobacter</taxon>
    </lineage>
</organism>
<dbReference type="NCBIfam" id="TIGR01730">
    <property type="entry name" value="RND_mfp"/>
    <property type="match status" value="1"/>
</dbReference>
<dbReference type="Gene3D" id="2.40.50.100">
    <property type="match status" value="1"/>
</dbReference>
<comment type="caution">
    <text evidence="6">The sequence shown here is derived from an EMBL/GenBank/DDBJ whole genome shotgun (WGS) entry which is preliminary data.</text>
</comment>
<dbReference type="Pfam" id="PF25967">
    <property type="entry name" value="RND-MFP_C"/>
    <property type="match status" value="1"/>
</dbReference>
<dbReference type="Gene3D" id="2.40.30.170">
    <property type="match status" value="1"/>
</dbReference>
<dbReference type="RefSeq" id="WP_345302253.1">
    <property type="nucleotide sequence ID" value="NZ_BAABJE010000002.1"/>
</dbReference>
<accession>A0ABP9AXJ2</accession>
<evidence type="ECO:0000259" key="5">
    <source>
        <dbReference type="Pfam" id="PF25973"/>
    </source>
</evidence>
<feature type="domain" description="CusB-like beta-barrel" evidence="3">
    <location>
        <begin position="223"/>
        <end position="295"/>
    </location>
</feature>
<dbReference type="PANTHER" id="PTHR30469:SF11">
    <property type="entry name" value="BLL4320 PROTEIN"/>
    <property type="match status" value="1"/>
</dbReference>
<evidence type="ECO:0000256" key="1">
    <source>
        <dbReference type="ARBA" id="ARBA00009477"/>
    </source>
</evidence>
<feature type="domain" description="Multidrug resistance protein MdtA-like C-terminal permuted SH3" evidence="4">
    <location>
        <begin position="342"/>
        <end position="378"/>
    </location>
</feature>
<dbReference type="Proteomes" id="UP001499959">
    <property type="component" value="Unassembled WGS sequence"/>
</dbReference>